<feature type="transmembrane region" description="Helical" evidence="1">
    <location>
        <begin position="29"/>
        <end position="46"/>
    </location>
</feature>
<keyword evidence="2" id="KW-0830">Ubiquinone</keyword>
<evidence type="ECO:0000313" key="3">
    <source>
        <dbReference type="Proteomes" id="UP000294558"/>
    </source>
</evidence>
<comment type="similarity">
    <text evidence="1">Belongs to the complex I subunit 6 family.</text>
</comment>
<dbReference type="AlphaFoldDB" id="A0A4R7HXD6"/>
<name>A0A4R7HXD6_9ACTN</name>
<dbReference type="InterPro" id="IPR001457">
    <property type="entry name" value="NADH_UbQ/plastoQ_OxRdtase_su6"/>
</dbReference>
<dbReference type="Proteomes" id="UP000294558">
    <property type="component" value="Unassembled WGS sequence"/>
</dbReference>
<comment type="function">
    <text evidence="1">NDH-1 shuttles electrons from NADH, via FMN and iron-sulfur (Fe-S) centers, to quinones in the respiratory chain. Couples the redox reaction to proton translocation (for every two electrons transferred, four hydrogen ions are translocated across the cytoplasmic membrane), and thus conserves the redox energy in a proton gradient.</text>
</comment>
<organism evidence="2 3">
    <name type="scientific">Ilumatobacter fluminis</name>
    <dbReference type="NCBI Taxonomy" id="467091"/>
    <lineage>
        <taxon>Bacteria</taxon>
        <taxon>Bacillati</taxon>
        <taxon>Actinomycetota</taxon>
        <taxon>Acidimicrobiia</taxon>
        <taxon>Acidimicrobiales</taxon>
        <taxon>Ilumatobacteraceae</taxon>
        <taxon>Ilumatobacter</taxon>
    </lineage>
</organism>
<comment type="caution">
    <text evidence="1">Lacks conserved residue(s) required for the propagation of feature annotation.</text>
</comment>
<comment type="catalytic activity">
    <reaction evidence="1">
        <text>a quinone + NADH + 5 H(+)(in) = a quinol + NAD(+) + 4 H(+)(out)</text>
        <dbReference type="Rhea" id="RHEA:57888"/>
        <dbReference type="ChEBI" id="CHEBI:15378"/>
        <dbReference type="ChEBI" id="CHEBI:24646"/>
        <dbReference type="ChEBI" id="CHEBI:57540"/>
        <dbReference type="ChEBI" id="CHEBI:57945"/>
        <dbReference type="ChEBI" id="CHEBI:132124"/>
    </reaction>
</comment>
<accession>A0A4R7HXD6</accession>
<comment type="caution">
    <text evidence="2">The sequence shown here is derived from an EMBL/GenBank/DDBJ whole genome shotgun (WGS) entry which is preliminary data.</text>
</comment>
<proteinExistence type="inferred from homology"/>
<dbReference type="GO" id="GO:0005886">
    <property type="term" value="C:plasma membrane"/>
    <property type="evidence" value="ECO:0007669"/>
    <property type="project" value="UniProtKB-SubCell"/>
</dbReference>
<feature type="transmembrane region" description="Helical" evidence="1">
    <location>
        <begin position="94"/>
        <end position="111"/>
    </location>
</feature>
<keyword evidence="3" id="KW-1185">Reference proteome</keyword>
<keyword evidence="1" id="KW-1133">Transmembrane helix</keyword>
<feature type="transmembrane region" description="Helical" evidence="1">
    <location>
        <begin position="53"/>
        <end position="74"/>
    </location>
</feature>
<keyword evidence="1" id="KW-0520">NAD</keyword>
<protein>
    <recommendedName>
        <fullName evidence="1">NADH-quinone oxidoreductase subunit J</fullName>
        <ecNumber evidence="1">7.1.1.-</ecNumber>
    </recommendedName>
</protein>
<dbReference type="Pfam" id="PF00499">
    <property type="entry name" value="Oxidored_q3"/>
    <property type="match status" value="1"/>
</dbReference>
<dbReference type="RefSeq" id="WP_133867719.1">
    <property type="nucleotide sequence ID" value="NZ_JAVJPS010000041.1"/>
</dbReference>
<sequence length="173" mass="18209">MELVVFVIASAMVLAGALGVVLRSNPVHAALSLVLTLFGIAVHFVAMEAHFLAAVQVIVYAGAIVVLFLFVIMLLGVDKSEDLSVEPFPIQRPLAIVIGVSLAALVSAAALRASDTLPEGTPLEADGDSNIRQLAQNLFSDYVFAFEFTSVLLIVAVAGTVMLTRKEKKGGES</sequence>
<feature type="transmembrane region" description="Helical" evidence="1">
    <location>
        <begin position="142"/>
        <end position="163"/>
    </location>
</feature>
<evidence type="ECO:0000313" key="2">
    <source>
        <dbReference type="EMBL" id="TDT15254.1"/>
    </source>
</evidence>
<keyword evidence="1" id="KW-0874">Quinone</keyword>
<keyword evidence="1" id="KW-1003">Cell membrane</keyword>
<dbReference type="Gene3D" id="1.20.120.1200">
    <property type="entry name" value="NADH-ubiquinone/plastoquinone oxidoreductase chain 6, subunit NuoJ"/>
    <property type="match status" value="1"/>
</dbReference>
<evidence type="ECO:0000256" key="1">
    <source>
        <dbReference type="RuleBase" id="RU004429"/>
    </source>
</evidence>
<dbReference type="EC" id="7.1.1.-" evidence="1"/>
<dbReference type="OrthoDB" id="13239at2"/>
<reference evidence="2 3" key="1">
    <citation type="submission" date="2019-03" db="EMBL/GenBank/DDBJ databases">
        <title>Sequencing the genomes of 1000 actinobacteria strains.</title>
        <authorList>
            <person name="Klenk H.-P."/>
        </authorList>
    </citation>
    <scope>NUCLEOTIDE SEQUENCE [LARGE SCALE GENOMIC DNA]</scope>
    <source>
        <strain evidence="2 3">DSM 18936</strain>
    </source>
</reference>
<dbReference type="InterPro" id="IPR042106">
    <property type="entry name" value="Nuo/plastoQ_OxRdtase_6_NuoJ"/>
</dbReference>
<dbReference type="PANTHER" id="PTHR33269:SF19">
    <property type="entry name" value="NADH-QUINONE OXIDOREDUCTASE SUBUNIT J"/>
    <property type="match status" value="1"/>
</dbReference>
<dbReference type="EMBL" id="SOAU01000001">
    <property type="protein sequence ID" value="TDT15254.1"/>
    <property type="molecule type" value="Genomic_DNA"/>
</dbReference>
<keyword evidence="1" id="KW-0472">Membrane</keyword>
<dbReference type="PANTHER" id="PTHR33269">
    <property type="entry name" value="NADH-UBIQUINONE OXIDOREDUCTASE CHAIN 6"/>
    <property type="match status" value="1"/>
</dbReference>
<dbReference type="GO" id="GO:0008137">
    <property type="term" value="F:NADH dehydrogenase (ubiquinone) activity"/>
    <property type="evidence" value="ECO:0007669"/>
    <property type="project" value="UniProtKB-UniRule"/>
</dbReference>
<keyword evidence="1" id="KW-0812">Transmembrane</keyword>
<comment type="subcellular location">
    <subcellularLocation>
        <location evidence="1">Cell membrane</location>
        <topology evidence="1">Multi-pass membrane protein</topology>
    </subcellularLocation>
</comment>
<dbReference type="GO" id="GO:0048038">
    <property type="term" value="F:quinone binding"/>
    <property type="evidence" value="ECO:0007669"/>
    <property type="project" value="UniProtKB-UniRule"/>
</dbReference>
<gene>
    <name evidence="2" type="ORF">BDK89_0820</name>
</gene>